<dbReference type="Proteomes" id="UP000231456">
    <property type="component" value="Unassembled WGS sequence"/>
</dbReference>
<name>A0A2M8FB09_9BACT</name>
<protein>
    <submittedName>
        <fullName evidence="1">Uncharacterized protein</fullName>
    </submittedName>
</protein>
<comment type="caution">
    <text evidence="1">The sequence shown here is derived from an EMBL/GenBank/DDBJ whole genome shotgun (WGS) entry which is preliminary data.</text>
</comment>
<accession>A0A2M8FB09</accession>
<evidence type="ECO:0000313" key="2">
    <source>
        <dbReference type="Proteomes" id="UP000231456"/>
    </source>
</evidence>
<proteinExistence type="predicted"/>
<sequence>MTVIYDETIAKVVSVSWGNRGVSLQLEDGMFVWDQKSGALVSSKLRTDALKLVKRCEVFHGVTFMHKNARDGVETWTKP</sequence>
<reference evidence="2" key="1">
    <citation type="submission" date="2017-09" db="EMBL/GenBank/DDBJ databases">
        <title>Depth-based differentiation of microbial function through sediment-hosted aquifers and enrichment of novel symbionts in the deep terrestrial subsurface.</title>
        <authorList>
            <person name="Probst A.J."/>
            <person name="Ladd B."/>
            <person name="Jarett J.K."/>
            <person name="Geller-Mcgrath D.E."/>
            <person name="Sieber C.M.K."/>
            <person name="Emerson J.B."/>
            <person name="Anantharaman K."/>
            <person name="Thomas B.C."/>
            <person name="Malmstrom R."/>
            <person name="Stieglmeier M."/>
            <person name="Klingl A."/>
            <person name="Woyke T."/>
            <person name="Ryan C.M."/>
            <person name="Banfield J.F."/>
        </authorList>
    </citation>
    <scope>NUCLEOTIDE SEQUENCE [LARGE SCALE GENOMIC DNA]</scope>
</reference>
<gene>
    <name evidence="1" type="ORF">CO030_00310</name>
</gene>
<dbReference type="EMBL" id="PFRH01000011">
    <property type="protein sequence ID" value="PJC52925.1"/>
    <property type="molecule type" value="Genomic_DNA"/>
</dbReference>
<dbReference type="AlphaFoldDB" id="A0A2M8FB09"/>
<evidence type="ECO:0000313" key="1">
    <source>
        <dbReference type="EMBL" id="PJC52925.1"/>
    </source>
</evidence>
<organism evidence="1 2">
    <name type="scientific">Candidatus Magasanikbacteria bacterium CG_4_9_14_0_2_um_filter_42_11</name>
    <dbReference type="NCBI Taxonomy" id="1974643"/>
    <lineage>
        <taxon>Bacteria</taxon>
        <taxon>Candidatus Magasanikiibacteriota</taxon>
    </lineage>
</organism>